<sequence length="166" mass="19775">MIFITKDHSIFVWNIEDIDEGQLKSDYYRSINGAGGIEKMCVSDDKKLVYIYPYFHHIAEDNQSEFILCSKVRGRHYREEDHKIIYFYSTKTKNNKWMCKRMYKVPEGFVFISISKYDKLYVPSNNYVYELVIHTKKSRKIFNNDEIINVVSILKLFLKDIRVGTG</sequence>
<evidence type="ECO:0000313" key="2">
    <source>
        <dbReference type="Proteomes" id="UP000265703"/>
    </source>
</evidence>
<dbReference type="STRING" id="658196.A0A397SPN0"/>
<dbReference type="AlphaFoldDB" id="A0A397SPN0"/>
<comment type="caution">
    <text evidence="1">The sequence shown here is derived from an EMBL/GenBank/DDBJ whole genome shotgun (WGS) entry which is preliminary data.</text>
</comment>
<dbReference type="SUPFAM" id="SSF50969">
    <property type="entry name" value="YVTN repeat-like/Quinoprotein amine dehydrogenase"/>
    <property type="match status" value="1"/>
</dbReference>
<organism evidence="1 2">
    <name type="scientific">Glomus cerebriforme</name>
    <dbReference type="NCBI Taxonomy" id="658196"/>
    <lineage>
        <taxon>Eukaryota</taxon>
        <taxon>Fungi</taxon>
        <taxon>Fungi incertae sedis</taxon>
        <taxon>Mucoromycota</taxon>
        <taxon>Glomeromycotina</taxon>
        <taxon>Glomeromycetes</taxon>
        <taxon>Glomerales</taxon>
        <taxon>Glomeraceae</taxon>
        <taxon>Glomus</taxon>
    </lineage>
</organism>
<dbReference type="InterPro" id="IPR011044">
    <property type="entry name" value="Quino_amine_DH_bsu"/>
</dbReference>
<name>A0A397SPN0_9GLOM</name>
<dbReference type="EMBL" id="QKYT01000398">
    <property type="protein sequence ID" value="RIA85897.1"/>
    <property type="molecule type" value="Genomic_DNA"/>
</dbReference>
<keyword evidence="2" id="KW-1185">Reference proteome</keyword>
<proteinExistence type="predicted"/>
<protein>
    <submittedName>
        <fullName evidence="1">Uncharacterized protein</fullName>
    </submittedName>
</protein>
<accession>A0A397SPN0</accession>
<evidence type="ECO:0000313" key="1">
    <source>
        <dbReference type="EMBL" id="RIA85897.1"/>
    </source>
</evidence>
<dbReference type="Proteomes" id="UP000265703">
    <property type="component" value="Unassembled WGS sequence"/>
</dbReference>
<gene>
    <name evidence="1" type="ORF">C1645_830127</name>
</gene>
<reference evidence="1 2" key="1">
    <citation type="submission" date="2018-06" db="EMBL/GenBank/DDBJ databases">
        <title>Comparative genomics reveals the genomic features of Rhizophagus irregularis, R. cerebriforme, R. diaphanum and Gigaspora rosea, and their symbiotic lifestyle signature.</title>
        <authorList>
            <person name="Morin E."/>
            <person name="San Clemente H."/>
            <person name="Chen E.C.H."/>
            <person name="De La Providencia I."/>
            <person name="Hainaut M."/>
            <person name="Kuo A."/>
            <person name="Kohler A."/>
            <person name="Murat C."/>
            <person name="Tang N."/>
            <person name="Roy S."/>
            <person name="Loubradou J."/>
            <person name="Henrissat B."/>
            <person name="Grigoriev I.V."/>
            <person name="Corradi N."/>
            <person name="Roux C."/>
            <person name="Martin F.M."/>
        </authorList>
    </citation>
    <scope>NUCLEOTIDE SEQUENCE [LARGE SCALE GENOMIC DNA]</scope>
    <source>
        <strain evidence="1 2">DAOM 227022</strain>
    </source>
</reference>